<reference evidence="2 3" key="1">
    <citation type="submission" date="2016-10" db="EMBL/GenBank/DDBJ databases">
        <authorList>
            <person name="de Groot N.N."/>
        </authorList>
    </citation>
    <scope>NUCLEOTIDE SEQUENCE [LARGE SCALE GENOMIC DNA]</scope>
    <source>
        <strain evidence="2 3">S137</strain>
    </source>
</reference>
<dbReference type="InterPro" id="IPR036291">
    <property type="entry name" value="NAD(P)-bd_dom_sf"/>
</dbReference>
<dbReference type="SUPFAM" id="SSF51735">
    <property type="entry name" value="NAD(P)-binding Rossmann-fold domains"/>
    <property type="match status" value="1"/>
</dbReference>
<sequence>MKILILGGTGAMGVSLVEILAKAGHEVYVTSRRRRENREHIHYLQGDAHDLSWLESITAGQEFAAMVDFMIYSSKQFAQRRDKLLAMANQYVFLSSSRVYSDSPDNPITEETPRLLDSTQDQEYLATDEYALAKAREENILRAGKWQNYTIIRPYITYNDERLQLGTMEKEAWLYRALQGRSIVIPKDMADSLTTLTYGYDVAEGIASILGKEEALGEAFHIVAPKPIKWQDVAKIYQNVLARVTGKRPSIKYLPDSQEFSRVFNNKYQVYCDRLYRRMFDSSKIERIGGKKDFVDIEEGLVMCLENFIRKGSPFHSINWVIEGWFDKQTGEKTSFSEMPGIKSKIKYILGRYFGFADSENGIRKFYLRVVKK</sequence>
<evidence type="ECO:0000259" key="1">
    <source>
        <dbReference type="Pfam" id="PF01370"/>
    </source>
</evidence>
<dbReference type="RefSeq" id="WP_074573181.1">
    <property type="nucleotide sequence ID" value="NZ_FNJQ01000032.1"/>
</dbReference>
<dbReference type="EMBL" id="FNJQ01000032">
    <property type="protein sequence ID" value="SDP64885.1"/>
    <property type="molecule type" value="Genomic_DNA"/>
</dbReference>
<dbReference type="OrthoDB" id="9776016at2"/>
<dbReference type="InterPro" id="IPR001509">
    <property type="entry name" value="Epimerase_deHydtase"/>
</dbReference>
<accession>A0A1H0UFS3</accession>
<dbReference type="InterPro" id="IPR050177">
    <property type="entry name" value="Lipid_A_modif_metabolic_enz"/>
</dbReference>
<dbReference type="PANTHER" id="PTHR43245">
    <property type="entry name" value="BIFUNCTIONAL POLYMYXIN RESISTANCE PROTEIN ARNA"/>
    <property type="match status" value="1"/>
</dbReference>
<dbReference type="Proteomes" id="UP000182412">
    <property type="component" value="Unassembled WGS sequence"/>
</dbReference>
<feature type="domain" description="NAD-dependent epimerase/dehydratase" evidence="1">
    <location>
        <begin position="3"/>
        <end position="219"/>
    </location>
</feature>
<proteinExistence type="predicted"/>
<evidence type="ECO:0000313" key="3">
    <source>
        <dbReference type="Proteomes" id="UP000182412"/>
    </source>
</evidence>
<protein>
    <submittedName>
        <fullName evidence="2">Nucleoside-diphosphate-sugar epimerase</fullName>
    </submittedName>
</protein>
<evidence type="ECO:0000313" key="2">
    <source>
        <dbReference type="EMBL" id="SDP64885.1"/>
    </source>
</evidence>
<dbReference type="AlphaFoldDB" id="A0A1H0UFS3"/>
<dbReference type="Gene3D" id="3.40.50.720">
    <property type="entry name" value="NAD(P)-binding Rossmann-like Domain"/>
    <property type="match status" value="1"/>
</dbReference>
<organism evidence="2 3">
    <name type="scientific">Selenomonas ruminantium</name>
    <dbReference type="NCBI Taxonomy" id="971"/>
    <lineage>
        <taxon>Bacteria</taxon>
        <taxon>Bacillati</taxon>
        <taxon>Bacillota</taxon>
        <taxon>Negativicutes</taxon>
        <taxon>Selenomonadales</taxon>
        <taxon>Selenomonadaceae</taxon>
        <taxon>Selenomonas</taxon>
    </lineage>
</organism>
<gene>
    <name evidence="2" type="ORF">SAMN05216366_13214</name>
</gene>
<name>A0A1H0UFS3_SELRU</name>
<dbReference type="Pfam" id="PF01370">
    <property type="entry name" value="Epimerase"/>
    <property type="match status" value="1"/>
</dbReference>